<evidence type="ECO:0000313" key="2">
    <source>
        <dbReference type="EMBL" id="OGI68909.1"/>
    </source>
</evidence>
<evidence type="ECO:0008006" key="4">
    <source>
        <dbReference type="Google" id="ProtNLM"/>
    </source>
</evidence>
<dbReference type="EMBL" id="MFSP01000033">
    <property type="protein sequence ID" value="OGI68909.1"/>
    <property type="molecule type" value="Genomic_DNA"/>
</dbReference>
<reference evidence="2 3" key="1">
    <citation type="journal article" date="2016" name="Nat. Commun.">
        <title>Thousands of microbial genomes shed light on interconnected biogeochemical processes in an aquifer system.</title>
        <authorList>
            <person name="Anantharaman K."/>
            <person name="Brown C.T."/>
            <person name="Hug L.A."/>
            <person name="Sharon I."/>
            <person name="Castelle C.J."/>
            <person name="Probst A.J."/>
            <person name="Thomas B.C."/>
            <person name="Singh A."/>
            <person name="Wilkins M.J."/>
            <person name="Karaoz U."/>
            <person name="Brodie E.L."/>
            <person name="Williams K.H."/>
            <person name="Hubbard S.S."/>
            <person name="Banfield J.F."/>
        </authorList>
    </citation>
    <scope>NUCLEOTIDE SEQUENCE [LARGE SCALE GENOMIC DNA]</scope>
</reference>
<comment type="caution">
    <text evidence="2">The sequence shown here is derived from an EMBL/GenBank/DDBJ whole genome shotgun (WGS) entry which is preliminary data.</text>
</comment>
<evidence type="ECO:0000256" key="1">
    <source>
        <dbReference type="SAM" id="SignalP"/>
    </source>
</evidence>
<dbReference type="Proteomes" id="UP000179076">
    <property type="component" value="Unassembled WGS sequence"/>
</dbReference>
<protein>
    <recommendedName>
        <fullName evidence="4">DUF4034 domain-containing protein</fullName>
    </recommendedName>
</protein>
<sequence length="460" mass="53071">MCKKLLAAFLLLISATPLLAGELEERAAYNKRFSTMFIEEQFGALDNTADEYRADGSRSSSGLWMLTHFYAGIGSVTNGVQDETYWKNIESKALRWAASNPNSPAAINAYARILIDHGWKFRGGAWANQVPKENWKPFYEHLAKAKEYLLQNKRVASVDPRWFENMLTIARGEGWDRKLFDALAAEAVSKHPYFYQMYFSAIDYLVPKWNGSKEEIETFANFAVEQTTAKEGMGMYARIYWYASQTYYNVDLFESDVDWDKMKRGIDDVLARYPDAWNINNFAFFACLSGDKQKTTELIGKITGPPIARAWNGSEYHYYERCKAWTQSSRRLFRTDTQLTGQLVGQWQKVRLLENEGKMYLQNISIKSDGTIEATESQYDIKNREPIQFTWRGNWGVTDGMFWYITSASDQPQTVPVGKRLDATMVSASRDEWVMIDPVTRQKFRARRVTTDKETSATRR</sequence>
<proteinExistence type="predicted"/>
<feature type="chain" id="PRO_5009527243" description="DUF4034 domain-containing protein" evidence="1">
    <location>
        <begin position="21"/>
        <end position="460"/>
    </location>
</feature>
<name>A0A1F6VH66_9PROT</name>
<keyword evidence="1" id="KW-0732">Signal</keyword>
<evidence type="ECO:0000313" key="3">
    <source>
        <dbReference type="Proteomes" id="UP000179076"/>
    </source>
</evidence>
<organism evidence="2 3">
    <name type="scientific">Candidatus Muproteobacteria bacterium RBG_16_60_9</name>
    <dbReference type="NCBI Taxonomy" id="1817755"/>
    <lineage>
        <taxon>Bacteria</taxon>
        <taxon>Pseudomonadati</taxon>
        <taxon>Pseudomonadota</taxon>
        <taxon>Candidatus Muproteobacteria</taxon>
    </lineage>
</organism>
<dbReference type="AlphaFoldDB" id="A0A1F6VH66"/>
<feature type="signal peptide" evidence="1">
    <location>
        <begin position="1"/>
        <end position="20"/>
    </location>
</feature>
<accession>A0A1F6VH66</accession>
<gene>
    <name evidence="2" type="ORF">A2W18_04740</name>
</gene>